<dbReference type="SUPFAM" id="SSF160631">
    <property type="entry name" value="SMI1/KNR4-like"/>
    <property type="match status" value="1"/>
</dbReference>
<evidence type="ECO:0000259" key="1">
    <source>
        <dbReference type="SMART" id="SM00860"/>
    </source>
</evidence>
<dbReference type="AlphaFoldDB" id="A0AAQ3QW93"/>
<sequence length="283" mass="32817">MMEYENHAGGMKMNFDERLKIIWKEPQKPGTEAPADAVTISEVEAKLGVKIPAEYLSLIKIKNGGHFNWFNHCEGCSYITSELWGIREVGKQDWQEVKQYMEEEQIDTPRDIDNLYPFAGDGHEYICFDYRDIANDAEPSIACIDVECFDEDTTIAPTFREYIDKLEHRSIYMEYAIEISDDSAEFIIHLLEGLFPVTFVDKCEEYNSDTYNACYPSLSNWKQGLPFDWIWLKRCKSNSGYHSCFQVPNATWFLSIGNREVPTELIEHFEAVSAFKVTPLYKP</sequence>
<dbReference type="KEGG" id="puo:RZN69_01120"/>
<dbReference type="Pfam" id="PF09346">
    <property type="entry name" value="SMI1_KNR4"/>
    <property type="match status" value="1"/>
</dbReference>
<keyword evidence="3" id="KW-1185">Reference proteome</keyword>
<dbReference type="Proteomes" id="UP001304300">
    <property type="component" value="Chromosome"/>
</dbReference>
<accession>A0AAQ3QW93</accession>
<dbReference type="SMART" id="SM00860">
    <property type="entry name" value="SMI1_KNR4"/>
    <property type="match status" value="1"/>
</dbReference>
<feature type="domain" description="Knr4/Smi1-like" evidence="1">
    <location>
        <begin position="34"/>
        <end position="165"/>
    </location>
</feature>
<organism evidence="2 3">
    <name type="scientific">Rubellicoccus peritrichatus</name>
    <dbReference type="NCBI Taxonomy" id="3080537"/>
    <lineage>
        <taxon>Bacteria</taxon>
        <taxon>Pseudomonadati</taxon>
        <taxon>Verrucomicrobiota</taxon>
        <taxon>Opitutia</taxon>
        <taxon>Puniceicoccales</taxon>
        <taxon>Cerasicoccaceae</taxon>
        <taxon>Rubellicoccus</taxon>
    </lineage>
</organism>
<dbReference type="InterPro" id="IPR037883">
    <property type="entry name" value="Knr4/Smi1-like_sf"/>
</dbReference>
<reference evidence="2 3" key="1">
    <citation type="submission" date="2023-10" db="EMBL/GenBank/DDBJ databases">
        <title>Rubellicoccus peritrichatus gen. nov., sp. nov., isolated from an algae of coral reef tank.</title>
        <authorList>
            <person name="Luo J."/>
        </authorList>
    </citation>
    <scope>NUCLEOTIDE SEQUENCE [LARGE SCALE GENOMIC DNA]</scope>
    <source>
        <strain evidence="2 3">CR14</strain>
    </source>
</reference>
<evidence type="ECO:0000313" key="3">
    <source>
        <dbReference type="Proteomes" id="UP001304300"/>
    </source>
</evidence>
<gene>
    <name evidence="2" type="ORF">RZN69_01120</name>
</gene>
<dbReference type="Gene3D" id="3.40.1580.10">
    <property type="entry name" value="SMI1/KNR4-like"/>
    <property type="match status" value="1"/>
</dbReference>
<protein>
    <submittedName>
        <fullName evidence="2">SMI1/KNR4 family protein</fullName>
    </submittedName>
</protein>
<dbReference type="EMBL" id="CP136920">
    <property type="protein sequence ID" value="WOO41670.1"/>
    <property type="molecule type" value="Genomic_DNA"/>
</dbReference>
<name>A0AAQ3QW93_9BACT</name>
<dbReference type="RefSeq" id="WP_317834154.1">
    <property type="nucleotide sequence ID" value="NZ_CP136920.1"/>
</dbReference>
<evidence type="ECO:0000313" key="2">
    <source>
        <dbReference type="EMBL" id="WOO41670.1"/>
    </source>
</evidence>
<dbReference type="InterPro" id="IPR018958">
    <property type="entry name" value="Knr4/Smi1-like_dom"/>
</dbReference>
<proteinExistence type="predicted"/>